<proteinExistence type="predicted"/>
<dbReference type="GO" id="GO:0043161">
    <property type="term" value="P:proteasome-mediated ubiquitin-dependent protein catabolic process"/>
    <property type="evidence" value="ECO:0007669"/>
    <property type="project" value="TreeGrafter"/>
</dbReference>
<dbReference type="AlphaFoldDB" id="A0AAD5BEB4"/>
<evidence type="ECO:0000313" key="3">
    <source>
        <dbReference type="Proteomes" id="UP001204833"/>
    </source>
</evidence>
<dbReference type="Gene3D" id="3.10.20.90">
    <property type="entry name" value="Phosphatidylinositol 3-kinase Catalytic Subunit, Chain A, domain 1"/>
    <property type="match status" value="1"/>
</dbReference>
<dbReference type="InterPro" id="IPR001012">
    <property type="entry name" value="UBX_dom"/>
</dbReference>
<dbReference type="SMART" id="SM00166">
    <property type="entry name" value="UBX"/>
    <property type="match status" value="1"/>
</dbReference>
<dbReference type="CDD" id="cd02958">
    <property type="entry name" value="UAS"/>
    <property type="match status" value="1"/>
</dbReference>
<dbReference type="GO" id="GO:0043130">
    <property type="term" value="F:ubiquitin binding"/>
    <property type="evidence" value="ECO:0007669"/>
    <property type="project" value="TreeGrafter"/>
</dbReference>
<dbReference type="SMART" id="SM00594">
    <property type="entry name" value="UAS"/>
    <property type="match status" value="1"/>
</dbReference>
<dbReference type="Proteomes" id="UP001204833">
    <property type="component" value="Unassembled WGS sequence"/>
</dbReference>
<dbReference type="Gene3D" id="1.10.8.10">
    <property type="entry name" value="DNA helicase RuvA subunit, C-terminal domain"/>
    <property type="match status" value="1"/>
</dbReference>
<dbReference type="RefSeq" id="XP_051608708.1">
    <property type="nucleotide sequence ID" value="XM_051752241.1"/>
</dbReference>
<organism evidence="2 3">
    <name type="scientific">Candida theae</name>
    <dbReference type="NCBI Taxonomy" id="1198502"/>
    <lineage>
        <taxon>Eukaryota</taxon>
        <taxon>Fungi</taxon>
        <taxon>Dikarya</taxon>
        <taxon>Ascomycota</taxon>
        <taxon>Saccharomycotina</taxon>
        <taxon>Pichiomycetes</taxon>
        <taxon>Debaryomycetaceae</taxon>
        <taxon>Candida/Lodderomyces clade</taxon>
        <taxon>Candida</taxon>
    </lineage>
</organism>
<protein>
    <submittedName>
        <fullName evidence="2">Ubx2</fullName>
    </submittedName>
</protein>
<dbReference type="InterPro" id="IPR006577">
    <property type="entry name" value="UAS"/>
</dbReference>
<dbReference type="GO" id="GO:0005634">
    <property type="term" value="C:nucleus"/>
    <property type="evidence" value="ECO:0007669"/>
    <property type="project" value="TreeGrafter"/>
</dbReference>
<dbReference type="SUPFAM" id="SSF54236">
    <property type="entry name" value="Ubiquitin-like"/>
    <property type="match status" value="1"/>
</dbReference>
<dbReference type="PROSITE" id="PS50033">
    <property type="entry name" value="UBX"/>
    <property type="match status" value="1"/>
</dbReference>
<evidence type="ECO:0000313" key="2">
    <source>
        <dbReference type="EMBL" id="KAI5958073.1"/>
    </source>
</evidence>
<sequence>MDDQVPTFLAVTGVEDESVATQFLDVAGGDLELAVTLYMESGHHGGSTSNNNGSSNARSNNGLDDEEYAKQLQEQAYGGNDVREADTNVHRHDTLVDSFPGFGGGGSGGGGGGGMFSQVPRPPDLFGHRQQGIFHQGFDFRRNVNAYNAYDDDEDDDEMDQDYTDARDVDRDIQILDSDEEDNDDIEEIVRGHSSGVAGRRRRLRQERDSELTSTQRRLANLFRPPFDIISVLTLDQARARAKEENKWILINIQDSSEFQSQVFNRDFWSNSRIKQIVKENFVFLQYQRDSYDGETYVNFYNVDTFPHLAILDPLTGERVRKWTDGQVPNVDNWLDEVHDFLDKFSLHPESSNPLVQHETKIDPDSLSEEQQIELAMKQSILDNANSGKDAENAINLVSDDEESSRVEVPQSEEDIFDSVKPIDHKEPSDGPTTRVQIRFPNGKRLVRKLLLDDKVVVLFEWLKYELSQSAQDYGISSDDRFTLSNSSNKAFKFIENLEKTIEQANLKNASILLEKE</sequence>
<dbReference type="CDD" id="cd01767">
    <property type="entry name" value="UBX"/>
    <property type="match status" value="1"/>
</dbReference>
<dbReference type="InterPro" id="IPR029071">
    <property type="entry name" value="Ubiquitin-like_domsf"/>
</dbReference>
<dbReference type="PANTHER" id="PTHR23322">
    <property type="entry name" value="FAS-ASSOCIATED PROTEIN"/>
    <property type="match status" value="1"/>
</dbReference>
<keyword evidence="3" id="KW-1185">Reference proteome</keyword>
<dbReference type="Pfam" id="PF14555">
    <property type="entry name" value="UBA_4"/>
    <property type="match status" value="1"/>
</dbReference>
<dbReference type="PANTHER" id="PTHR23322:SF6">
    <property type="entry name" value="UBX DOMAIN-CONTAINING PROTEIN 7"/>
    <property type="match status" value="1"/>
</dbReference>
<gene>
    <name evidence="2" type="ORF">KGF57_002881</name>
</gene>
<dbReference type="Pfam" id="PF13899">
    <property type="entry name" value="Thioredoxin_7"/>
    <property type="match status" value="1"/>
</dbReference>
<evidence type="ECO:0000259" key="1">
    <source>
        <dbReference type="PROSITE" id="PS50033"/>
    </source>
</evidence>
<dbReference type="Gene3D" id="3.40.30.10">
    <property type="entry name" value="Glutaredoxin"/>
    <property type="match status" value="1"/>
</dbReference>
<dbReference type="Pfam" id="PF00789">
    <property type="entry name" value="UBX"/>
    <property type="match status" value="1"/>
</dbReference>
<dbReference type="SUPFAM" id="SSF52833">
    <property type="entry name" value="Thioredoxin-like"/>
    <property type="match status" value="1"/>
</dbReference>
<dbReference type="InterPro" id="IPR050730">
    <property type="entry name" value="UBX_domain-protein"/>
</dbReference>
<dbReference type="EMBL" id="JAIHNG010000119">
    <property type="protein sequence ID" value="KAI5958073.1"/>
    <property type="molecule type" value="Genomic_DNA"/>
</dbReference>
<reference evidence="2 3" key="1">
    <citation type="journal article" date="2022" name="DNA Res.">
        <title>Genome analysis of five recently described species of the CUG-Ser clade uncovers Candida theae as a new hybrid lineage with pathogenic potential in the Candida parapsilosis species complex.</title>
        <authorList>
            <person name="Mixao V."/>
            <person name="Del Olmo V."/>
            <person name="Hegedusova E."/>
            <person name="Saus E."/>
            <person name="Pryszcz L."/>
            <person name="Cillingova A."/>
            <person name="Nosek J."/>
            <person name="Gabaldon T."/>
        </authorList>
    </citation>
    <scope>NUCLEOTIDE SEQUENCE [LARGE SCALE GENOMIC DNA]</scope>
    <source>
        <strain evidence="2 3">CBS 12239</strain>
    </source>
</reference>
<dbReference type="GeneID" id="76150940"/>
<name>A0AAD5BEB4_9ASCO</name>
<dbReference type="CDD" id="cd14346">
    <property type="entry name" value="UBA_Ubx5_like"/>
    <property type="match status" value="1"/>
</dbReference>
<accession>A0AAD5BEB4</accession>
<feature type="domain" description="UBX" evidence="1">
    <location>
        <begin position="429"/>
        <end position="515"/>
    </location>
</feature>
<dbReference type="InterPro" id="IPR036249">
    <property type="entry name" value="Thioredoxin-like_sf"/>
</dbReference>
<comment type="caution">
    <text evidence="2">The sequence shown here is derived from an EMBL/GenBank/DDBJ whole genome shotgun (WGS) entry which is preliminary data.</text>
</comment>